<organism evidence="2 3">
    <name type="scientific">Faecalibacterium prausnitzii</name>
    <dbReference type="NCBI Taxonomy" id="853"/>
    <lineage>
        <taxon>Bacteria</taxon>
        <taxon>Bacillati</taxon>
        <taxon>Bacillota</taxon>
        <taxon>Clostridia</taxon>
        <taxon>Eubacteriales</taxon>
        <taxon>Oscillospiraceae</taxon>
        <taxon>Faecalibacterium</taxon>
    </lineage>
</organism>
<proteinExistence type="predicted"/>
<comment type="caution">
    <text evidence="2">The sequence shown here is derived from an EMBL/GenBank/DDBJ whole genome shotgun (WGS) entry which is preliminary data.</text>
</comment>
<dbReference type="InterPro" id="IPR005094">
    <property type="entry name" value="Endonuclease_MobA/VirD2"/>
</dbReference>
<reference evidence="2 3" key="1">
    <citation type="submission" date="2018-02" db="EMBL/GenBank/DDBJ databases">
        <title>Complete genome sequencing of Faecalibacterium prausnitzii strains isolated from the human gut.</title>
        <authorList>
            <person name="Fitzgerald B.C."/>
            <person name="Shkoporov A.N."/>
            <person name="Ross P.R."/>
            <person name="Hill C."/>
        </authorList>
    </citation>
    <scope>NUCLEOTIDE SEQUENCE [LARGE SCALE GENOMIC DNA]</scope>
    <source>
        <strain evidence="2 3">APC942/8-14-2</strain>
    </source>
</reference>
<dbReference type="Proteomes" id="UP000251634">
    <property type="component" value="Unassembled WGS sequence"/>
</dbReference>
<protein>
    <recommendedName>
        <fullName evidence="1">MobA/VirD2-like nuclease domain-containing protein</fullName>
    </recommendedName>
</protein>
<dbReference type="AlphaFoldDB" id="A0A329TJX0"/>
<evidence type="ECO:0000259" key="1">
    <source>
        <dbReference type="Pfam" id="PF03432"/>
    </source>
</evidence>
<accession>A0A329TJX0</accession>
<dbReference type="Pfam" id="PF03432">
    <property type="entry name" value="Relaxase"/>
    <property type="match status" value="1"/>
</dbReference>
<evidence type="ECO:0000313" key="3">
    <source>
        <dbReference type="Proteomes" id="UP000251634"/>
    </source>
</evidence>
<name>A0A329TJX0_9FIRM</name>
<gene>
    <name evidence="2" type="ORF">C4N25_09890</name>
</gene>
<evidence type="ECO:0000313" key="2">
    <source>
        <dbReference type="EMBL" id="RAW48826.1"/>
    </source>
</evidence>
<sequence>MCYIELKNDKYETLEDLKHLLQYILRLDKTAEDSQRANTITNTLAGCQPAMIPNEYLCDPSAVYNLMLFEVRRRQKGTTQFAKHRIVSFAVTDCILPQDVVSLAERIASIYAKNGFITAYGIHADRFNVHIHFAVCAVSFQTQNMFHIQWEAERKMLVAVTNQWKSEFDEILQNNIQMRQSGEAALYGDDIVRYGSVPITAKGQMVQNRRAKIGK</sequence>
<dbReference type="RefSeq" id="WP_112115934.1">
    <property type="nucleotide sequence ID" value="NZ_PRKZ01000007.1"/>
</dbReference>
<feature type="domain" description="MobA/VirD2-like nuclease" evidence="1">
    <location>
        <begin position="56"/>
        <end position="156"/>
    </location>
</feature>
<dbReference type="EMBL" id="PRKZ01000007">
    <property type="protein sequence ID" value="RAW48826.1"/>
    <property type="molecule type" value="Genomic_DNA"/>
</dbReference>